<dbReference type="EMBL" id="LAZR01028588">
    <property type="protein sequence ID" value="KKL62125.1"/>
    <property type="molecule type" value="Genomic_DNA"/>
</dbReference>
<organism evidence="1">
    <name type="scientific">marine sediment metagenome</name>
    <dbReference type="NCBI Taxonomy" id="412755"/>
    <lineage>
        <taxon>unclassified sequences</taxon>
        <taxon>metagenomes</taxon>
        <taxon>ecological metagenomes</taxon>
    </lineage>
</organism>
<sequence length="29" mass="3349">MTAKSYVPEKNEPPRKSERCAARVLTSWL</sequence>
<dbReference type="AlphaFoldDB" id="A0A0F9FXN8"/>
<comment type="caution">
    <text evidence="1">The sequence shown here is derived from an EMBL/GenBank/DDBJ whole genome shotgun (WGS) entry which is preliminary data.</text>
</comment>
<protein>
    <submittedName>
        <fullName evidence="1">Uncharacterized protein</fullName>
    </submittedName>
</protein>
<reference evidence="1" key="1">
    <citation type="journal article" date="2015" name="Nature">
        <title>Complex archaea that bridge the gap between prokaryotes and eukaryotes.</title>
        <authorList>
            <person name="Spang A."/>
            <person name="Saw J.H."/>
            <person name="Jorgensen S.L."/>
            <person name="Zaremba-Niedzwiedzka K."/>
            <person name="Martijn J."/>
            <person name="Lind A.E."/>
            <person name="van Eijk R."/>
            <person name="Schleper C."/>
            <person name="Guy L."/>
            <person name="Ettema T.J."/>
        </authorList>
    </citation>
    <scope>NUCLEOTIDE SEQUENCE</scope>
</reference>
<proteinExistence type="predicted"/>
<gene>
    <name evidence="1" type="ORF">LCGC14_2188270</name>
</gene>
<name>A0A0F9FXN8_9ZZZZ</name>
<feature type="non-terminal residue" evidence="1">
    <location>
        <position position="29"/>
    </location>
</feature>
<evidence type="ECO:0000313" key="1">
    <source>
        <dbReference type="EMBL" id="KKL62125.1"/>
    </source>
</evidence>
<accession>A0A0F9FXN8</accession>